<accession>A0A0N5ALU7</accession>
<dbReference type="AlphaFoldDB" id="A0A0N5ALU7"/>
<dbReference type="Proteomes" id="UP000046393">
    <property type="component" value="Unplaced"/>
</dbReference>
<protein>
    <submittedName>
        <fullName evidence="2">SEC7 domain-containing protein</fullName>
    </submittedName>
</protein>
<dbReference type="WBParaSite" id="SMUV_0000552501-mRNA-1">
    <property type="protein sequence ID" value="SMUV_0000552501-mRNA-1"/>
    <property type="gene ID" value="SMUV_0000552501"/>
</dbReference>
<proteinExistence type="predicted"/>
<name>A0A0N5ALU7_9BILA</name>
<sequence length="213" mass="24421">MDRVKTNSECRSNRELFQLFQQPRVEVPSFDIYRRVGNLFAQLFYRYVCEKEYTLDGLLNGAVQAAYLCGRYISEGSWKRLGAIMEEDSLEEVRERVETMTPEEISNIKFADDDVICSFLHLCCFGGHSFFGPLKPKNYSFITHVVIYVRKDPSISVDESPKKLIKNPAVGSLHVINITLSRSINPLGFWKIIKLNFFDPAGRPDIADVALIR</sequence>
<evidence type="ECO:0000313" key="2">
    <source>
        <dbReference type="WBParaSite" id="SMUV_0000552501-mRNA-1"/>
    </source>
</evidence>
<organism evidence="1 2">
    <name type="scientific">Syphacia muris</name>
    <dbReference type="NCBI Taxonomy" id="451379"/>
    <lineage>
        <taxon>Eukaryota</taxon>
        <taxon>Metazoa</taxon>
        <taxon>Ecdysozoa</taxon>
        <taxon>Nematoda</taxon>
        <taxon>Chromadorea</taxon>
        <taxon>Rhabditida</taxon>
        <taxon>Spirurina</taxon>
        <taxon>Oxyuridomorpha</taxon>
        <taxon>Oxyuroidea</taxon>
        <taxon>Oxyuridae</taxon>
        <taxon>Syphacia</taxon>
    </lineage>
</organism>
<keyword evidence="1" id="KW-1185">Reference proteome</keyword>
<evidence type="ECO:0000313" key="1">
    <source>
        <dbReference type="Proteomes" id="UP000046393"/>
    </source>
</evidence>
<reference evidence="2" key="1">
    <citation type="submission" date="2017-02" db="UniProtKB">
        <authorList>
            <consortium name="WormBaseParasite"/>
        </authorList>
    </citation>
    <scope>IDENTIFICATION</scope>
</reference>